<gene>
    <name evidence="8" type="ORF">SAMN05446037_1003149</name>
</gene>
<evidence type="ECO:0000256" key="1">
    <source>
        <dbReference type="ARBA" id="ARBA00010982"/>
    </source>
</evidence>
<dbReference type="InterPro" id="IPR020613">
    <property type="entry name" value="Thiolase_CS"/>
</dbReference>
<evidence type="ECO:0000313" key="9">
    <source>
        <dbReference type="Proteomes" id="UP000198304"/>
    </source>
</evidence>
<dbReference type="AlphaFoldDB" id="A0A239BBW1"/>
<dbReference type="PROSITE" id="PS00737">
    <property type="entry name" value="THIOLASE_2"/>
    <property type="match status" value="1"/>
</dbReference>
<evidence type="ECO:0000256" key="4">
    <source>
        <dbReference type="ARBA" id="ARBA00030755"/>
    </source>
</evidence>
<keyword evidence="9" id="KW-1185">Reference proteome</keyword>
<feature type="domain" description="Thiolase C-terminal" evidence="7">
    <location>
        <begin position="260"/>
        <end position="380"/>
    </location>
</feature>
<dbReference type="PANTHER" id="PTHR18919:SF140">
    <property type="entry name" value="ACETYL-COA C-ACETYLTRANSFERASE (ACETOACETYL-COA THIOLASE) (ACAB-5)"/>
    <property type="match status" value="1"/>
</dbReference>
<evidence type="ECO:0000256" key="5">
    <source>
        <dbReference type="RuleBase" id="RU003557"/>
    </source>
</evidence>
<dbReference type="GO" id="GO:0016747">
    <property type="term" value="F:acyltransferase activity, transferring groups other than amino-acyl groups"/>
    <property type="evidence" value="ECO:0007669"/>
    <property type="project" value="InterPro"/>
</dbReference>
<dbReference type="OrthoDB" id="9764892at2"/>
<dbReference type="EMBL" id="FZOJ01000003">
    <property type="protein sequence ID" value="SNS05169.1"/>
    <property type="molecule type" value="Genomic_DNA"/>
</dbReference>
<dbReference type="InterPro" id="IPR020617">
    <property type="entry name" value="Thiolase_C"/>
</dbReference>
<organism evidence="8 9">
    <name type="scientific">Anaerovirgula multivorans</name>
    <dbReference type="NCBI Taxonomy" id="312168"/>
    <lineage>
        <taxon>Bacteria</taxon>
        <taxon>Bacillati</taxon>
        <taxon>Bacillota</taxon>
        <taxon>Clostridia</taxon>
        <taxon>Peptostreptococcales</taxon>
        <taxon>Natronincolaceae</taxon>
        <taxon>Anaerovirgula</taxon>
    </lineage>
</organism>
<dbReference type="CDD" id="cd00751">
    <property type="entry name" value="thiolase"/>
    <property type="match status" value="1"/>
</dbReference>
<evidence type="ECO:0000259" key="7">
    <source>
        <dbReference type="Pfam" id="PF02803"/>
    </source>
</evidence>
<evidence type="ECO:0000313" key="8">
    <source>
        <dbReference type="EMBL" id="SNS05169.1"/>
    </source>
</evidence>
<dbReference type="Pfam" id="PF02803">
    <property type="entry name" value="Thiolase_C"/>
    <property type="match status" value="1"/>
</dbReference>
<dbReference type="InterPro" id="IPR016039">
    <property type="entry name" value="Thiolase-like"/>
</dbReference>
<dbReference type="InterPro" id="IPR020616">
    <property type="entry name" value="Thiolase_N"/>
</dbReference>
<proteinExistence type="inferred from homology"/>
<dbReference type="SUPFAM" id="SSF53901">
    <property type="entry name" value="Thiolase-like"/>
    <property type="match status" value="2"/>
</dbReference>
<keyword evidence="2 5" id="KW-0808">Transferase</keyword>
<dbReference type="NCBIfam" id="TIGR01930">
    <property type="entry name" value="AcCoA-C-Actrans"/>
    <property type="match status" value="1"/>
</dbReference>
<dbReference type="Proteomes" id="UP000198304">
    <property type="component" value="Unassembled WGS sequence"/>
</dbReference>
<dbReference type="RefSeq" id="WP_089281637.1">
    <property type="nucleotide sequence ID" value="NZ_FZOJ01000003.1"/>
</dbReference>
<accession>A0A239BBW1</accession>
<evidence type="ECO:0000256" key="2">
    <source>
        <dbReference type="ARBA" id="ARBA00022679"/>
    </source>
</evidence>
<dbReference type="InterPro" id="IPR002155">
    <property type="entry name" value="Thiolase"/>
</dbReference>
<evidence type="ECO:0000256" key="3">
    <source>
        <dbReference type="ARBA" id="ARBA00023315"/>
    </source>
</evidence>
<sequence length="383" mass="40997">MKVFIVDGLRTPVGKTKGALKSFLPEELGGMVLKGLLKKQSLPTKTIDMLIMANAVGPGGNLARLSLLEANFPVSIPAITIDNQCGGGLSSINLAASLIESQQCHMIVAGGMESTSLAPKKQFHPMDPRFEGEDKYFERAPFSPEKIGDPGMIEGAEATAKLMKISREEMDRWTLESHRRAFEATVSGVLKEYILPVETSKGVINRDEGIRSKMSIKLLDRMPSLLEKGNITAGNACLTHDGAAVVLLASETAVKNYGLQPKAQFIKGLHRGGDPNYPPLAPIETIKSLLTQLTLSIEDIDAVEINEAFAVKILACCQELNISLNKVNILGGALAYGHPYGASGAMILLHLMKVLELTKKNRGLAALGIGGGQGVAAIIEMCR</sequence>
<keyword evidence="3 5" id="KW-0012">Acyltransferase</keyword>
<dbReference type="Gene3D" id="3.40.47.10">
    <property type="match status" value="2"/>
</dbReference>
<protein>
    <recommendedName>
        <fullName evidence="4">Acetoacetyl-CoA thiolase</fullName>
    </recommendedName>
</protein>
<reference evidence="8 9" key="1">
    <citation type="submission" date="2017-06" db="EMBL/GenBank/DDBJ databases">
        <authorList>
            <person name="Kim H.J."/>
            <person name="Triplett B.A."/>
        </authorList>
    </citation>
    <scope>NUCLEOTIDE SEQUENCE [LARGE SCALE GENOMIC DNA]</scope>
    <source>
        <strain evidence="8 9">SCA</strain>
    </source>
</reference>
<feature type="domain" description="Thiolase N-terminal" evidence="6">
    <location>
        <begin position="3"/>
        <end position="251"/>
    </location>
</feature>
<dbReference type="Pfam" id="PF00108">
    <property type="entry name" value="Thiolase_N"/>
    <property type="match status" value="1"/>
</dbReference>
<evidence type="ECO:0000259" key="6">
    <source>
        <dbReference type="Pfam" id="PF00108"/>
    </source>
</evidence>
<dbReference type="PANTHER" id="PTHR18919">
    <property type="entry name" value="ACETYL-COA C-ACYLTRANSFERASE"/>
    <property type="match status" value="1"/>
</dbReference>
<name>A0A239BBW1_9FIRM</name>
<comment type="similarity">
    <text evidence="1 5">Belongs to the thiolase-like superfamily. Thiolase family.</text>
</comment>
<dbReference type="PIRSF" id="PIRSF000429">
    <property type="entry name" value="Ac-CoA_Ac_transf"/>
    <property type="match status" value="1"/>
</dbReference>